<feature type="domain" description="Glycosyltransferase RgtA/B/C/D-like" evidence="10">
    <location>
        <begin position="84"/>
        <end position="206"/>
    </location>
</feature>
<evidence type="ECO:0000256" key="4">
    <source>
        <dbReference type="ARBA" id="ARBA00022679"/>
    </source>
</evidence>
<dbReference type="EC" id="2.4.1.-" evidence="11"/>
<evidence type="ECO:0000256" key="6">
    <source>
        <dbReference type="ARBA" id="ARBA00022989"/>
    </source>
</evidence>
<feature type="transmembrane region" description="Helical" evidence="9">
    <location>
        <begin position="149"/>
        <end position="167"/>
    </location>
</feature>
<keyword evidence="2" id="KW-1003">Cell membrane</keyword>
<dbReference type="RefSeq" id="WP_192754287.1">
    <property type="nucleotide sequence ID" value="NZ_BAABJL010000042.1"/>
</dbReference>
<feature type="transmembrane region" description="Helical" evidence="9">
    <location>
        <begin position="24"/>
        <end position="44"/>
    </location>
</feature>
<name>A0A927N2M3_9ACTN</name>
<accession>A0A927N2M3</accession>
<dbReference type="GO" id="GO:0005886">
    <property type="term" value="C:plasma membrane"/>
    <property type="evidence" value="ECO:0007669"/>
    <property type="project" value="UniProtKB-SubCell"/>
</dbReference>
<evidence type="ECO:0000256" key="3">
    <source>
        <dbReference type="ARBA" id="ARBA00022676"/>
    </source>
</evidence>
<keyword evidence="5 9" id="KW-0812">Transmembrane</keyword>
<dbReference type="InterPro" id="IPR038731">
    <property type="entry name" value="RgtA/B/C-like"/>
</dbReference>
<feature type="transmembrane region" description="Helical" evidence="9">
    <location>
        <begin position="96"/>
        <end position="114"/>
    </location>
</feature>
<dbReference type="GO" id="GO:0009103">
    <property type="term" value="P:lipopolysaccharide biosynthetic process"/>
    <property type="evidence" value="ECO:0007669"/>
    <property type="project" value="UniProtKB-ARBA"/>
</dbReference>
<feature type="transmembrane region" description="Helical" evidence="9">
    <location>
        <begin position="343"/>
        <end position="360"/>
    </location>
</feature>
<dbReference type="GO" id="GO:0016763">
    <property type="term" value="F:pentosyltransferase activity"/>
    <property type="evidence" value="ECO:0007669"/>
    <property type="project" value="TreeGrafter"/>
</dbReference>
<evidence type="ECO:0000256" key="2">
    <source>
        <dbReference type="ARBA" id="ARBA00022475"/>
    </source>
</evidence>
<keyword evidence="3 11" id="KW-0328">Glycosyltransferase</keyword>
<dbReference type="Pfam" id="PF13231">
    <property type="entry name" value="PMT_2"/>
    <property type="match status" value="1"/>
</dbReference>
<comment type="caution">
    <text evidence="11">The sequence shown here is derived from an EMBL/GenBank/DDBJ whole genome shotgun (WGS) entry which is preliminary data.</text>
</comment>
<feature type="transmembrane region" description="Helical" evidence="9">
    <location>
        <begin position="318"/>
        <end position="336"/>
    </location>
</feature>
<evidence type="ECO:0000313" key="11">
    <source>
        <dbReference type="EMBL" id="MBE1611004.1"/>
    </source>
</evidence>
<evidence type="ECO:0000256" key="5">
    <source>
        <dbReference type="ARBA" id="ARBA00022692"/>
    </source>
</evidence>
<reference evidence="11" key="1">
    <citation type="submission" date="2020-10" db="EMBL/GenBank/DDBJ databases">
        <title>Sequencing the genomes of 1000 actinobacteria strains.</title>
        <authorList>
            <person name="Klenk H.-P."/>
        </authorList>
    </citation>
    <scope>NUCLEOTIDE SEQUENCE</scope>
    <source>
        <strain evidence="11">DSM 45354</strain>
    </source>
</reference>
<feature type="transmembrane region" description="Helical" evidence="9">
    <location>
        <begin position="265"/>
        <end position="285"/>
    </location>
</feature>
<dbReference type="PANTHER" id="PTHR33908">
    <property type="entry name" value="MANNOSYLTRANSFERASE YKCB-RELATED"/>
    <property type="match status" value="1"/>
</dbReference>
<evidence type="ECO:0000256" key="7">
    <source>
        <dbReference type="ARBA" id="ARBA00023136"/>
    </source>
</evidence>
<feature type="transmembrane region" description="Helical" evidence="9">
    <location>
        <begin position="225"/>
        <end position="245"/>
    </location>
</feature>
<sequence>MAQVVSTVSPTPPPTRSPRRRSPAAVAALALPVLCALVLHLWRIGTPALWLDEAATAQDTDRSLGSLIDFLSHRDAGLGAYYLLLHGWTRLGEGEAWLRLPSALAMVAAVALVADLARRWWGNSSAVASGLLLALSPMASRYAQEARPYALALFLAVAAVWCLWRAGTRPGRVGWVGRVGWIGYAVAVALLGVVHVFALLTLVAHPLLVAARRADGAGGTRPWKAWLIAVAAGLVAPALVGAAAFRQRATISWIEPPSLSTLGDAFTAMAGTTAFLVLLATLAVLGLRRDRLSVALVAWFGLPPLLLAILGLLTPAFLPRYLLVCAPALALLAGAAFRRFGSWQAGLVGLLALAVAWVPLTQMRGPAGHGPDYRSAARMIAADCRADDAVQETLDTVRALRYYLRDGSCQPRRVSGALPASVHRVWVLQPDWQRTKPSGVTGLRQLRTQTFAGLRVSLWTRARTGAPGSG</sequence>
<dbReference type="Proteomes" id="UP000638648">
    <property type="component" value="Unassembled WGS sequence"/>
</dbReference>
<keyword evidence="6 9" id="KW-1133">Transmembrane helix</keyword>
<dbReference type="GO" id="GO:0010041">
    <property type="term" value="P:response to iron(III) ion"/>
    <property type="evidence" value="ECO:0007669"/>
    <property type="project" value="TreeGrafter"/>
</dbReference>
<feature type="transmembrane region" description="Helical" evidence="9">
    <location>
        <begin position="179"/>
        <end position="204"/>
    </location>
</feature>
<keyword evidence="12" id="KW-1185">Reference proteome</keyword>
<proteinExistence type="predicted"/>
<evidence type="ECO:0000313" key="12">
    <source>
        <dbReference type="Proteomes" id="UP000638648"/>
    </source>
</evidence>
<evidence type="ECO:0000256" key="9">
    <source>
        <dbReference type="SAM" id="Phobius"/>
    </source>
</evidence>
<keyword evidence="7 9" id="KW-0472">Membrane</keyword>
<feature type="transmembrane region" description="Helical" evidence="9">
    <location>
        <begin position="292"/>
        <end position="312"/>
    </location>
</feature>
<protein>
    <submittedName>
        <fullName evidence="11">Mannosyltransferase</fullName>
        <ecNumber evidence="11">2.4.1.-</ecNumber>
    </submittedName>
</protein>
<keyword evidence="4 11" id="KW-0808">Transferase</keyword>
<feature type="region of interest" description="Disordered" evidence="8">
    <location>
        <begin position="1"/>
        <end position="21"/>
    </location>
</feature>
<dbReference type="AlphaFoldDB" id="A0A927N2M3"/>
<evidence type="ECO:0000259" key="10">
    <source>
        <dbReference type="Pfam" id="PF13231"/>
    </source>
</evidence>
<dbReference type="InterPro" id="IPR050297">
    <property type="entry name" value="LipidA_mod_glycosyltrf_83"/>
</dbReference>
<evidence type="ECO:0000256" key="8">
    <source>
        <dbReference type="SAM" id="MobiDB-lite"/>
    </source>
</evidence>
<evidence type="ECO:0000256" key="1">
    <source>
        <dbReference type="ARBA" id="ARBA00004651"/>
    </source>
</evidence>
<dbReference type="PANTHER" id="PTHR33908:SF3">
    <property type="entry name" value="UNDECAPRENYL PHOSPHATE-ALPHA-4-AMINO-4-DEOXY-L-ARABINOSE ARABINOSYL TRANSFERASE"/>
    <property type="match status" value="1"/>
</dbReference>
<organism evidence="11 12">
    <name type="scientific">Actinopolymorpha pittospori</name>
    <dbReference type="NCBI Taxonomy" id="648752"/>
    <lineage>
        <taxon>Bacteria</taxon>
        <taxon>Bacillati</taxon>
        <taxon>Actinomycetota</taxon>
        <taxon>Actinomycetes</taxon>
        <taxon>Propionibacteriales</taxon>
        <taxon>Actinopolymorphaceae</taxon>
        <taxon>Actinopolymorpha</taxon>
    </lineage>
</organism>
<dbReference type="EMBL" id="JADBEM010000001">
    <property type="protein sequence ID" value="MBE1611004.1"/>
    <property type="molecule type" value="Genomic_DNA"/>
</dbReference>
<comment type="subcellular location">
    <subcellularLocation>
        <location evidence="1">Cell membrane</location>
        <topology evidence="1">Multi-pass membrane protein</topology>
    </subcellularLocation>
</comment>
<gene>
    <name evidence="11" type="ORF">HEB94_007852</name>
</gene>